<sequence>MKKPYWKKYKEPIKTTLLISLVFLSIWQTAFYWLSSAFSNATTENNYQMIPKFGEKEFNEKETYQLSAPPITYIHDQSVIRFLPATLSTSETEQDSYQKLIKQISQTTLGAARSVDLNTEDWKKILLQPGVEFQYHSAVPLEQVSSFFNWKSPPPSLSVREVDRVWITAPAEQETAVLYLISARSQDPQVYLVDTTLSKNEFSKLIQGAKPQTLYQATSNFDPSSSGPVLPKGNLFYLPEQPVKADKVTYPISSIEIGDVKKVLFEDPNLQPLKPREDWEIYAHGTRQTLVYDKLKNEIQYNKQLTESEDIPPKTESKILVGKMNDFLKKHFGWTGDFHLEHLSSENNEMKFRQFDSGIPIYWRGQPDPFQPDVSPVFIRTEPYISNSNMEDARLYQRSLDFWKPTDRKAQTVTLPDKDKLKNIFQKYKVDLGSIKQIQLVYLADRASASNKNTVTLTPYWKVVVMDSPSFSMKEKTFYVGEDGQWIGEKQKPF</sequence>
<comment type="caution">
    <text evidence="2">The sequence shown here is derived from an EMBL/GenBank/DDBJ whole genome shotgun (WGS) entry which is preliminary data.</text>
</comment>
<organism evidence="2 3">
    <name type="scientific">Baia soyae</name>
    <dbReference type="NCBI Taxonomy" id="1544746"/>
    <lineage>
        <taxon>Bacteria</taxon>
        <taxon>Bacillati</taxon>
        <taxon>Bacillota</taxon>
        <taxon>Bacilli</taxon>
        <taxon>Bacillales</taxon>
        <taxon>Thermoactinomycetaceae</taxon>
        <taxon>Baia</taxon>
    </lineage>
</organism>
<dbReference type="Proteomes" id="UP000294746">
    <property type="component" value="Unassembled WGS sequence"/>
</dbReference>
<dbReference type="InterPro" id="IPR042274">
    <property type="entry name" value="YycH/YycI_2"/>
</dbReference>
<dbReference type="RefSeq" id="WP_131847804.1">
    <property type="nucleotide sequence ID" value="NZ_SLXV01000003.1"/>
</dbReference>
<dbReference type="EMBL" id="SLXV01000003">
    <property type="protein sequence ID" value="TCP70285.1"/>
    <property type="molecule type" value="Genomic_DNA"/>
</dbReference>
<feature type="domain" description="Regulatory protein YycH" evidence="1">
    <location>
        <begin position="11"/>
        <end position="465"/>
    </location>
</feature>
<evidence type="ECO:0000313" key="2">
    <source>
        <dbReference type="EMBL" id="TCP70285.1"/>
    </source>
</evidence>
<gene>
    <name evidence="2" type="ORF">EDD57_103101</name>
</gene>
<evidence type="ECO:0000259" key="1">
    <source>
        <dbReference type="Pfam" id="PF07435"/>
    </source>
</evidence>
<name>A0A4R2S226_9BACL</name>
<proteinExistence type="predicted"/>
<dbReference type="OrthoDB" id="2382185at2"/>
<protein>
    <submittedName>
        <fullName evidence="2">Regulatory protein YycH of two-component signal transduction system YycFG</fullName>
    </submittedName>
</protein>
<reference evidence="2 3" key="1">
    <citation type="submission" date="2019-03" db="EMBL/GenBank/DDBJ databases">
        <title>Genomic Encyclopedia of Type Strains, Phase IV (KMG-IV): sequencing the most valuable type-strain genomes for metagenomic binning, comparative biology and taxonomic classification.</title>
        <authorList>
            <person name="Goeker M."/>
        </authorList>
    </citation>
    <scope>NUCLEOTIDE SEQUENCE [LARGE SCALE GENOMIC DNA]</scope>
    <source>
        <strain evidence="2 3">DSM 46831</strain>
    </source>
</reference>
<accession>A0A4R2S226</accession>
<evidence type="ECO:0000313" key="3">
    <source>
        <dbReference type="Proteomes" id="UP000294746"/>
    </source>
</evidence>
<dbReference type="InterPro" id="IPR009996">
    <property type="entry name" value="YycH"/>
</dbReference>
<dbReference type="CDD" id="cd15787">
    <property type="entry name" value="YycH_N"/>
    <property type="match status" value="1"/>
</dbReference>
<dbReference type="Gene3D" id="3.10.450.310">
    <property type="match status" value="1"/>
</dbReference>
<dbReference type="Pfam" id="PF07435">
    <property type="entry name" value="YycH"/>
    <property type="match status" value="1"/>
</dbReference>
<keyword evidence="3" id="KW-1185">Reference proteome</keyword>
<dbReference type="AlphaFoldDB" id="A0A4R2S226"/>
<dbReference type="Gene3D" id="3.30.310.160">
    <property type="entry name" value="YycH protein, domain 2"/>
    <property type="match status" value="1"/>
</dbReference>